<dbReference type="Gene3D" id="1.10.3720.10">
    <property type="entry name" value="MetI-like"/>
    <property type="match status" value="1"/>
</dbReference>
<evidence type="ECO:0000256" key="9">
    <source>
        <dbReference type="ARBA" id="ARBA00023136"/>
    </source>
</evidence>
<keyword evidence="8 10" id="KW-1133">Transmembrane helix</keyword>
<keyword evidence="9 10" id="KW-0472">Membrane</keyword>
<feature type="transmembrane region" description="Helical" evidence="10">
    <location>
        <begin position="145"/>
        <end position="166"/>
    </location>
</feature>
<keyword evidence="6 11" id="KW-0500">Molybdenum</keyword>
<feature type="transmembrane region" description="Helical" evidence="10">
    <location>
        <begin position="45"/>
        <end position="64"/>
    </location>
</feature>
<evidence type="ECO:0000256" key="10">
    <source>
        <dbReference type="RuleBase" id="RU363032"/>
    </source>
</evidence>
<evidence type="ECO:0000256" key="8">
    <source>
        <dbReference type="ARBA" id="ARBA00022989"/>
    </source>
</evidence>
<evidence type="ECO:0000256" key="1">
    <source>
        <dbReference type="ARBA" id="ARBA00002949"/>
    </source>
</evidence>
<accession>A0ABU3D6Y7</accession>
<dbReference type="SUPFAM" id="SSF161098">
    <property type="entry name" value="MetI-like"/>
    <property type="match status" value="1"/>
</dbReference>
<keyword evidence="4 10" id="KW-0813">Transport</keyword>
<evidence type="ECO:0000256" key="5">
    <source>
        <dbReference type="ARBA" id="ARBA00022475"/>
    </source>
</evidence>
<gene>
    <name evidence="13" type="primary">modB</name>
    <name evidence="13" type="ORF">RM539_11905</name>
</gene>
<dbReference type="PROSITE" id="PS50928">
    <property type="entry name" value="ABC_TM1"/>
    <property type="match status" value="1"/>
</dbReference>
<name>A0ABU3D6Y7_9FLAO</name>
<comment type="similarity">
    <text evidence="3 11">Belongs to the binding-protein-dependent transport system permease family. CysTW subfamily.</text>
</comment>
<dbReference type="InterPro" id="IPR011867">
    <property type="entry name" value="ModB_ABC"/>
</dbReference>
<sequence>MIEWEPLLLTFKLAAISTLILLIIGVPLAYWLAHTKTRLKPVVEAVVSMPIILPPTVLGFYLLIALGNSSFFGRWLNDTLGIQLVFSFSGLVLASVIYSLPFMVQPVQSGFAALPQNLREASYSLGKSKFNTFSKVLLPNIKTSLLTGMVLTFAHTVGEFGVVLMIGGNIPGETRVASIAIYDEVEALNYDSANQLSFVLFVISFTILLLVYFINNGKKFWR</sequence>
<keyword evidence="7 10" id="KW-0812">Transmembrane</keyword>
<evidence type="ECO:0000256" key="2">
    <source>
        <dbReference type="ARBA" id="ARBA00004651"/>
    </source>
</evidence>
<dbReference type="InterPro" id="IPR035906">
    <property type="entry name" value="MetI-like_sf"/>
</dbReference>
<dbReference type="EMBL" id="JAVRHK010000008">
    <property type="protein sequence ID" value="MDT0677282.1"/>
    <property type="molecule type" value="Genomic_DNA"/>
</dbReference>
<evidence type="ECO:0000256" key="4">
    <source>
        <dbReference type="ARBA" id="ARBA00022448"/>
    </source>
</evidence>
<evidence type="ECO:0000256" key="6">
    <source>
        <dbReference type="ARBA" id="ARBA00022505"/>
    </source>
</evidence>
<dbReference type="Pfam" id="PF00528">
    <property type="entry name" value="BPD_transp_1"/>
    <property type="match status" value="1"/>
</dbReference>
<evidence type="ECO:0000256" key="11">
    <source>
        <dbReference type="RuleBase" id="RU365097"/>
    </source>
</evidence>
<feature type="transmembrane region" description="Helical" evidence="10">
    <location>
        <begin position="13"/>
        <end position="33"/>
    </location>
</feature>
<dbReference type="Proteomes" id="UP001262582">
    <property type="component" value="Unassembled WGS sequence"/>
</dbReference>
<comment type="subcellular location">
    <subcellularLocation>
        <location evidence="2 10">Cell membrane</location>
        <topology evidence="2 10">Multi-pass membrane protein</topology>
    </subcellularLocation>
</comment>
<dbReference type="PANTHER" id="PTHR30183:SF8">
    <property type="entry name" value="MOLYBDENUM TRANSPORT SYSTEM PERMEASE"/>
    <property type="match status" value="1"/>
</dbReference>
<comment type="function">
    <text evidence="1 11">Part of the binding-protein-dependent transport system for molybdenum; probably responsible for the translocation of the substrate across the membrane.</text>
</comment>
<evidence type="ECO:0000256" key="3">
    <source>
        <dbReference type="ARBA" id="ARBA00007069"/>
    </source>
</evidence>
<feature type="transmembrane region" description="Helical" evidence="10">
    <location>
        <begin position="84"/>
        <end position="104"/>
    </location>
</feature>
<evidence type="ECO:0000313" key="14">
    <source>
        <dbReference type="Proteomes" id="UP001262582"/>
    </source>
</evidence>
<evidence type="ECO:0000313" key="13">
    <source>
        <dbReference type="EMBL" id="MDT0677282.1"/>
    </source>
</evidence>
<reference evidence="13 14" key="1">
    <citation type="submission" date="2023-09" db="EMBL/GenBank/DDBJ databases">
        <authorList>
            <person name="Rey-Velasco X."/>
        </authorList>
    </citation>
    <scope>NUCLEOTIDE SEQUENCE [LARGE SCALE GENOMIC DNA]</scope>
    <source>
        <strain evidence="13 14">F117</strain>
    </source>
</reference>
<dbReference type="NCBIfam" id="TIGR02141">
    <property type="entry name" value="modB_ABC"/>
    <property type="match status" value="1"/>
</dbReference>
<proteinExistence type="inferred from homology"/>
<organism evidence="13 14">
    <name type="scientific">Autumnicola musiva</name>
    <dbReference type="NCBI Taxonomy" id="3075589"/>
    <lineage>
        <taxon>Bacteria</taxon>
        <taxon>Pseudomonadati</taxon>
        <taxon>Bacteroidota</taxon>
        <taxon>Flavobacteriia</taxon>
        <taxon>Flavobacteriales</taxon>
        <taxon>Flavobacteriaceae</taxon>
        <taxon>Autumnicola</taxon>
    </lineage>
</organism>
<protein>
    <recommendedName>
        <fullName evidence="11">Molybdenum transport system permease</fullName>
    </recommendedName>
</protein>
<dbReference type="CDD" id="cd06261">
    <property type="entry name" value="TM_PBP2"/>
    <property type="match status" value="1"/>
</dbReference>
<keyword evidence="14" id="KW-1185">Reference proteome</keyword>
<feature type="domain" description="ABC transmembrane type-1" evidence="12">
    <location>
        <begin position="7"/>
        <end position="211"/>
    </location>
</feature>
<evidence type="ECO:0000256" key="7">
    <source>
        <dbReference type="ARBA" id="ARBA00022692"/>
    </source>
</evidence>
<keyword evidence="5 11" id="KW-1003">Cell membrane</keyword>
<evidence type="ECO:0000259" key="12">
    <source>
        <dbReference type="PROSITE" id="PS50928"/>
    </source>
</evidence>
<comment type="caution">
    <text evidence="13">The sequence shown here is derived from an EMBL/GenBank/DDBJ whole genome shotgun (WGS) entry which is preliminary data.</text>
</comment>
<dbReference type="PANTHER" id="PTHR30183">
    <property type="entry name" value="MOLYBDENUM TRANSPORT SYSTEM PERMEASE PROTEIN MODB"/>
    <property type="match status" value="1"/>
</dbReference>
<feature type="transmembrane region" description="Helical" evidence="10">
    <location>
        <begin position="196"/>
        <end position="214"/>
    </location>
</feature>
<dbReference type="InterPro" id="IPR000515">
    <property type="entry name" value="MetI-like"/>
</dbReference>